<dbReference type="InterPro" id="IPR039528">
    <property type="entry name" value="DPM1-like"/>
</dbReference>
<dbReference type="Gene3D" id="3.90.550.10">
    <property type="entry name" value="Spore Coat Polysaccharide Biosynthesis Protein SpsA, Chain A"/>
    <property type="match status" value="1"/>
</dbReference>
<dbReference type="GO" id="GO:0006506">
    <property type="term" value="P:GPI anchor biosynthetic process"/>
    <property type="evidence" value="ECO:0007669"/>
    <property type="project" value="TreeGrafter"/>
</dbReference>
<evidence type="ECO:0000256" key="1">
    <source>
        <dbReference type="ARBA" id="ARBA00006739"/>
    </source>
</evidence>
<reference evidence="5" key="1">
    <citation type="journal article" date="2020" name="bioRxiv">
        <title>A rank-normalized archaeal taxonomy based on genome phylogeny resolves widespread incomplete and uneven classifications.</title>
        <authorList>
            <person name="Rinke C."/>
            <person name="Chuvochina M."/>
            <person name="Mussig A.J."/>
            <person name="Chaumeil P.-A."/>
            <person name="Waite D.W."/>
            <person name="Whitman W.B."/>
            <person name="Parks D.H."/>
            <person name="Hugenholtz P."/>
        </authorList>
    </citation>
    <scope>NUCLEOTIDE SEQUENCE</scope>
    <source>
        <strain evidence="5">UBA8853</strain>
    </source>
</reference>
<dbReference type="Pfam" id="PF00535">
    <property type="entry name" value="Glycos_transf_2"/>
    <property type="match status" value="1"/>
</dbReference>
<dbReference type="PANTHER" id="PTHR43398:SF1">
    <property type="entry name" value="DOLICHOL-PHOSPHATE MANNOSYLTRANSFERASE SUBUNIT 1"/>
    <property type="match status" value="1"/>
</dbReference>
<proteinExistence type="inferred from homology"/>
<evidence type="ECO:0000313" key="6">
    <source>
        <dbReference type="Proteomes" id="UP000619545"/>
    </source>
</evidence>
<evidence type="ECO:0000256" key="2">
    <source>
        <dbReference type="ARBA" id="ARBA00022676"/>
    </source>
</evidence>
<name>A0A832WM52_9EURY</name>
<evidence type="ECO:0000259" key="4">
    <source>
        <dbReference type="Pfam" id="PF00535"/>
    </source>
</evidence>
<dbReference type="FunFam" id="3.90.550.10:FF:000122">
    <property type="entry name" value="Dolichol-phosphate mannosyltransferase subunit 1"/>
    <property type="match status" value="1"/>
</dbReference>
<evidence type="ECO:0000256" key="3">
    <source>
        <dbReference type="ARBA" id="ARBA00022679"/>
    </source>
</evidence>
<dbReference type="RefSeq" id="WP_011019248.1">
    <property type="nucleotide sequence ID" value="NZ_DUJS01000002.1"/>
</dbReference>
<dbReference type="GO" id="GO:0004582">
    <property type="term" value="F:dolichyl-phosphate beta-D-mannosyltransferase activity"/>
    <property type="evidence" value="ECO:0007669"/>
    <property type="project" value="InterPro"/>
</dbReference>
<evidence type="ECO:0000313" key="5">
    <source>
        <dbReference type="EMBL" id="HII69892.1"/>
    </source>
</evidence>
<gene>
    <name evidence="5" type="ORF">HA336_01500</name>
</gene>
<keyword evidence="2" id="KW-0328">Glycosyltransferase</keyword>
<feature type="domain" description="Glycosyltransferase 2-like" evidence="4">
    <location>
        <begin position="5"/>
        <end position="170"/>
    </location>
</feature>
<dbReference type="OMA" id="KCFRREV"/>
<dbReference type="GO" id="GO:0006488">
    <property type="term" value="P:dolichol-linked oligosaccharide biosynthetic process"/>
    <property type="evidence" value="ECO:0007669"/>
    <property type="project" value="TreeGrafter"/>
</dbReference>
<dbReference type="SUPFAM" id="SSF53448">
    <property type="entry name" value="Nucleotide-diphospho-sugar transferases"/>
    <property type="match status" value="1"/>
</dbReference>
<dbReference type="EMBL" id="DUJS01000002">
    <property type="protein sequence ID" value="HII69892.1"/>
    <property type="molecule type" value="Genomic_DNA"/>
</dbReference>
<dbReference type="Proteomes" id="UP000619545">
    <property type="component" value="Unassembled WGS sequence"/>
</dbReference>
<dbReference type="GO" id="GO:0016020">
    <property type="term" value="C:membrane"/>
    <property type="evidence" value="ECO:0007669"/>
    <property type="project" value="GOC"/>
</dbReference>
<dbReference type="CDD" id="cd06442">
    <property type="entry name" value="DPM1_like"/>
    <property type="match status" value="1"/>
</dbReference>
<dbReference type="GeneID" id="1476981"/>
<dbReference type="InterPro" id="IPR029044">
    <property type="entry name" value="Nucleotide-diphossugar_trans"/>
</dbReference>
<accession>A0A832WM52</accession>
<organism evidence="5 6">
    <name type="scientific">Methanopyrus kandleri</name>
    <dbReference type="NCBI Taxonomy" id="2320"/>
    <lineage>
        <taxon>Archaea</taxon>
        <taxon>Methanobacteriati</taxon>
        <taxon>Methanobacteriota</taxon>
        <taxon>Methanomada group</taxon>
        <taxon>Methanopyri</taxon>
        <taxon>Methanopyrales</taxon>
        <taxon>Methanopyraceae</taxon>
        <taxon>Methanopyrus</taxon>
    </lineage>
</organism>
<sequence>MVDVSVILPTYNERENLPRVIPKIEEVVEEEGWTAEILVVDDNSPDGTAEVARELSRQYGNIKVIVREEKPGLGLAYRRGFREARGEVIVCMDADGQHPPECLPNIVNPVLDGECDFGLGSRYVEGSVVENFPWYRKLNSWGARVVARLFLKLPYRDPTSGFRAISRKILTESRPFVSEGFEIQVETLAKAHHMGYTVQEYPFLFRPRERGSSNVNIRQILRYLRGVWRIRKDLKQRGLL</sequence>
<protein>
    <submittedName>
        <fullName evidence="5">Polyprenol monophosphomannose synthase</fullName>
    </submittedName>
</protein>
<keyword evidence="3" id="KW-0808">Transferase</keyword>
<dbReference type="AlphaFoldDB" id="A0A832WM52"/>
<comment type="caution">
    <text evidence="5">The sequence shown here is derived from an EMBL/GenBank/DDBJ whole genome shotgun (WGS) entry which is preliminary data.</text>
</comment>
<dbReference type="InterPro" id="IPR001173">
    <property type="entry name" value="Glyco_trans_2-like"/>
</dbReference>
<dbReference type="GO" id="GO:0035269">
    <property type="term" value="P:protein O-linked glycosylation via mannose"/>
    <property type="evidence" value="ECO:0007669"/>
    <property type="project" value="TreeGrafter"/>
</dbReference>
<dbReference type="PANTHER" id="PTHR43398">
    <property type="entry name" value="DOLICHOL-PHOSPHATE MANNOSYLTRANSFERASE SUBUNIT 1"/>
    <property type="match status" value="1"/>
</dbReference>
<comment type="similarity">
    <text evidence="1">Belongs to the glycosyltransferase 2 family.</text>
</comment>